<keyword evidence="1" id="KW-0812">Transmembrane</keyword>
<dbReference type="PANTHER" id="PTHR23028">
    <property type="entry name" value="ACETYLTRANSFERASE"/>
    <property type="match status" value="1"/>
</dbReference>
<dbReference type="GO" id="GO:0016020">
    <property type="term" value="C:membrane"/>
    <property type="evidence" value="ECO:0007669"/>
    <property type="project" value="TreeGrafter"/>
</dbReference>
<accession>A0A556MM13</accession>
<organism evidence="3 4">
    <name type="scientific">Mucilaginibacter corticis</name>
    <dbReference type="NCBI Taxonomy" id="2597670"/>
    <lineage>
        <taxon>Bacteria</taxon>
        <taxon>Pseudomonadati</taxon>
        <taxon>Bacteroidota</taxon>
        <taxon>Sphingobacteriia</taxon>
        <taxon>Sphingobacteriales</taxon>
        <taxon>Sphingobacteriaceae</taxon>
        <taxon>Mucilaginibacter</taxon>
    </lineage>
</organism>
<evidence type="ECO:0000313" key="3">
    <source>
        <dbReference type="EMBL" id="TSJ40888.1"/>
    </source>
</evidence>
<gene>
    <name evidence="3" type="ORF">FO440_14210</name>
</gene>
<keyword evidence="3" id="KW-0808">Transferase</keyword>
<evidence type="ECO:0000259" key="2">
    <source>
        <dbReference type="Pfam" id="PF01757"/>
    </source>
</evidence>
<dbReference type="OrthoDB" id="290051at2"/>
<name>A0A556MM13_9SPHI</name>
<feature type="transmembrane region" description="Helical" evidence="1">
    <location>
        <begin position="245"/>
        <end position="263"/>
    </location>
</feature>
<dbReference type="PANTHER" id="PTHR23028:SF53">
    <property type="entry name" value="ACYL_TRANSF_3 DOMAIN-CONTAINING PROTEIN"/>
    <property type="match status" value="1"/>
</dbReference>
<comment type="caution">
    <text evidence="3">The sequence shown here is derived from an EMBL/GenBank/DDBJ whole genome shotgun (WGS) entry which is preliminary data.</text>
</comment>
<feature type="transmembrane region" description="Helical" evidence="1">
    <location>
        <begin position="53"/>
        <end position="76"/>
    </location>
</feature>
<dbReference type="Pfam" id="PF01757">
    <property type="entry name" value="Acyl_transf_3"/>
    <property type="match status" value="1"/>
</dbReference>
<feature type="transmembrane region" description="Helical" evidence="1">
    <location>
        <begin position="96"/>
        <end position="117"/>
    </location>
</feature>
<feature type="transmembrane region" description="Helical" evidence="1">
    <location>
        <begin position="178"/>
        <end position="197"/>
    </location>
</feature>
<keyword evidence="1" id="KW-1133">Transmembrane helix</keyword>
<feature type="transmembrane region" description="Helical" evidence="1">
    <location>
        <begin position="155"/>
        <end position="171"/>
    </location>
</feature>
<dbReference type="RefSeq" id="WP_144248926.1">
    <property type="nucleotide sequence ID" value="NZ_VLPK01000002.1"/>
</dbReference>
<keyword evidence="3" id="KW-0012">Acyltransferase</keyword>
<dbReference type="GO" id="GO:0016747">
    <property type="term" value="F:acyltransferase activity, transferring groups other than amino-acyl groups"/>
    <property type="evidence" value="ECO:0007669"/>
    <property type="project" value="InterPro"/>
</dbReference>
<feature type="transmembrane region" description="Helical" evidence="1">
    <location>
        <begin position="345"/>
        <end position="362"/>
    </location>
</feature>
<evidence type="ECO:0000256" key="1">
    <source>
        <dbReference type="SAM" id="Phobius"/>
    </source>
</evidence>
<feature type="transmembrane region" description="Helical" evidence="1">
    <location>
        <begin position="217"/>
        <end position="233"/>
    </location>
</feature>
<dbReference type="EMBL" id="VLPK01000002">
    <property type="protein sequence ID" value="TSJ40888.1"/>
    <property type="molecule type" value="Genomic_DNA"/>
</dbReference>
<dbReference type="GO" id="GO:0009103">
    <property type="term" value="P:lipopolysaccharide biosynthetic process"/>
    <property type="evidence" value="ECO:0007669"/>
    <property type="project" value="TreeGrafter"/>
</dbReference>
<dbReference type="Proteomes" id="UP000318733">
    <property type="component" value="Unassembled WGS sequence"/>
</dbReference>
<feature type="transmembrane region" description="Helical" evidence="1">
    <location>
        <begin position="22"/>
        <end position="41"/>
    </location>
</feature>
<reference evidence="3 4" key="1">
    <citation type="submission" date="2019-07" db="EMBL/GenBank/DDBJ databases">
        <authorList>
            <person name="Huq M.A."/>
        </authorList>
    </citation>
    <scope>NUCLEOTIDE SEQUENCE [LARGE SCALE GENOMIC DNA]</scope>
    <source>
        <strain evidence="3 4">MAH-19</strain>
    </source>
</reference>
<keyword evidence="1" id="KW-0472">Membrane</keyword>
<dbReference type="AlphaFoldDB" id="A0A556MM13"/>
<sequence length="382" mass="45460">MQNILPWMRRDELENRNFGLDLFRFFAITLVLIDHTMLGLFKYRSLRPFEDYCGLIGVELFFVLSGFLIGTIIIKIHDNTDVTTFKNIKSFWVRRWFRTLPNFLLVFAIYLVVFNLYKLYIPYYKLPLYLVFLQNCFSTEPGFYGVTWSLSIEEWFYLTFPLILLAYQHFVPRSKQKSIFFTIATFIVICLLLRVAWMHFDYRGWDEGFRKQMPLRLDSISIGVLAATIKYYYQKFWFNNKNKMVVLGIIMFCLATSIVYHFFLRGNLMQKNFFMDTFYFTIMSVAIGLLLPFVYSLKAPRLKFIQYAVTYVSIISYSLYLIHPIFSYLVPYYFAGRLNPIVESAIMWVLVIIASHLIYNLFEKKITVLRNKYSDKKEPAAA</sequence>
<evidence type="ECO:0000313" key="4">
    <source>
        <dbReference type="Proteomes" id="UP000318733"/>
    </source>
</evidence>
<feature type="transmembrane region" description="Helical" evidence="1">
    <location>
        <begin position="309"/>
        <end position="333"/>
    </location>
</feature>
<dbReference type="InterPro" id="IPR002656">
    <property type="entry name" value="Acyl_transf_3_dom"/>
</dbReference>
<proteinExistence type="predicted"/>
<feature type="transmembrane region" description="Helical" evidence="1">
    <location>
        <begin position="278"/>
        <end position="297"/>
    </location>
</feature>
<dbReference type="InterPro" id="IPR050879">
    <property type="entry name" value="Acyltransferase_3"/>
</dbReference>
<protein>
    <submittedName>
        <fullName evidence="3">Acyltransferase</fullName>
    </submittedName>
</protein>
<keyword evidence="4" id="KW-1185">Reference proteome</keyword>
<feature type="domain" description="Acyltransferase 3" evidence="2">
    <location>
        <begin position="18"/>
        <end position="358"/>
    </location>
</feature>